<protein>
    <submittedName>
        <fullName evidence="1">Uncharacterized protein</fullName>
    </submittedName>
</protein>
<dbReference type="Proteomes" id="UP000324222">
    <property type="component" value="Unassembled WGS sequence"/>
</dbReference>
<accession>A0A5B7EHW0</accession>
<organism evidence="1 2">
    <name type="scientific">Portunus trituberculatus</name>
    <name type="common">Swimming crab</name>
    <name type="synonym">Neptunus trituberculatus</name>
    <dbReference type="NCBI Taxonomy" id="210409"/>
    <lineage>
        <taxon>Eukaryota</taxon>
        <taxon>Metazoa</taxon>
        <taxon>Ecdysozoa</taxon>
        <taxon>Arthropoda</taxon>
        <taxon>Crustacea</taxon>
        <taxon>Multicrustacea</taxon>
        <taxon>Malacostraca</taxon>
        <taxon>Eumalacostraca</taxon>
        <taxon>Eucarida</taxon>
        <taxon>Decapoda</taxon>
        <taxon>Pleocyemata</taxon>
        <taxon>Brachyura</taxon>
        <taxon>Eubrachyura</taxon>
        <taxon>Portunoidea</taxon>
        <taxon>Portunidae</taxon>
        <taxon>Portuninae</taxon>
        <taxon>Portunus</taxon>
    </lineage>
</organism>
<dbReference type="AlphaFoldDB" id="A0A5B7EHW0"/>
<evidence type="ECO:0000313" key="1">
    <source>
        <dbReference type="EMBL" id="MPC33961.1"/>
    </source>
</evidence>
<proteinExistence type="predicted"/>
<evidence type="ECO:0000313" key="2">
    <source>
        <dbReference type="Proteomes" id="UP000324222"/>
    </source>
</evidence>
<sequence>MGNRHGFIYVTSNQLGRGAAKWELGIEASVRDAFLGIVPVRLPLRRYDTVDTPPQSLSYQLTNALRQVATASSSPHVTTSPLFIVNIGKDEANVGEVSSSTWLEVNKLVARGSGGVVVTVVYSVLLASATAKATIHLPKKNCHNTASQESHDSVEAEG</sequence>
<reference evidence="1 2" key="1">
    <citation type="submission" date="2019-05" db="EMBL/GenBank/DDBJ databases">
        <title>Another draft genome of Portunus trituberculatus and its Hox gene families provides insights of decapod evolution.</title>
        <authorList>
            <person name="Jeong J.-H."/>
            <person name="Song I."/>
            <person name="Kim S."/>
            <person name="Choi T."/>
            <person name="Kim D."/>
            <person name="Ryu S."/>
            <person name="Kim W."/>
        </authorList>
    </citation>
    <scope>NUCLEOTIDE SEQUENCE [LARGE SCALE GENOMIC DNA]</scope>
    <source>
        <tissue evidence="1">Muscle</tissue>
    </source>
</reference>
<comment type="caution">
    <text evidence="1">The sequence shown here is derived from an EMBL/GenBank/DDBJ whole genome shotgun (WGS) entry which is preliminary data.</text>
</comment>
<dbReference type="EMBL" id="VSRR010002947">
    <property type="protein sequence ID" value="MPC33961.1"/>
    <property type="molecule type" value="Genomic_DNA"/>
</dbReference>
<keyword evidence="2" id="KW-1185">Reference proteome</keyword>
<name>A0A5B7EHW0_PORTR</name>
<gene>
    <name evidence="1" type="ORF">E2C01_027332</name>
</gene>